<dbReference type="GO" id="GO:0005886">
    <property type="term" value="C:plasma membrane"/>
    <property type="evidence" value="ECO:0007669"/>
    <property type="project" value="TreeGrafter"/>
</dbReference>
<evidence type="ECO:0000256" key="5">
    <source>
        <dbReference type="ARBA" id="ARBA00023319"/>
    </source>
</evidence>
<dbReference type="SUPFAM" id="SSF48726">
    <property type="entry name" value="Immunoglobulin"/>
    <property type="match status" value="2"/>
</dbReference>
<evidence type="ECO:0000256" key="7">
    <source>
        <dbReference type="SAM" id="Phobius"/>
    </source>
</evidence>
<evidence type="ECO:0000256" key="2">
    <source>
        <dbReference type="ARBA" id="ARBA00023136"/>
    </source>
</evidence>
<evidence type="ECO:0000259" key="8">
    <source>
        <dbReference type="PROSITE" id="PS50835"/>
    </source>
</evidence>
<dbReference type="Gene3D" id="2.60.40.10">
    <property type="entry name" value="Immunoglobulins"/>
    <property type="match status" value="3"/>
</dbReference>
<dbReference type="InterPro" id="IPR051275">
    <property type="entry name" value="Cell_adhesion_signaling"/>
</dbReference>
<gene>
    <name evidence="9" type="ORF">PMEA_00030720</name>
</gene>
<keyword evidence="3" id="KW-1015">Disulfide bond</keyword>
<feature type="compositionally biased region" description="Polar residues" evidence="6">
    <location>
        <begin position="484"/>
        <end position="493"/>
    </location>
</feature>
<evidence type="ECO:0000256" key="4">
    <source>
        <dbReference type="ARBA" id="ARBA00023180"/>
    </source>
</evidence>
<keyword evidence="10" id="KW-1185">Reference proteome</keyword>
<dbReference type="InterPro" id="IPR003598">
    <property type="entry name" value="Ig_sub2"/>
</dbReference>
<dbReference type="Proteomes" id="UP001159428">
    <property type="component" value="Unassembled WGS sequence"/>
</dbReference>
<dbReference type="PROSITE" id="PS50835">
    <property type="entry name" value="IG_LIKE"/>
    <property type="match status" value="2"/>
</dbReference>
<dbReference type="AlphaFoldDB" id="A0AAU9XU56"/>
<feature type="domain" description="Ig-like" evidence="8">
    <location>
        <begin position="226"/>
        <end position="304"/>
    </location>
</feature>
<reference evidence="9 10" key="1">
    <citation type="submission" date="2022-05" db="EMBL/GenBank/DDBJ databases">
        <authorList>
            <consortium name="Genoscope - CEA"/>
            <person name="William W."/>
        </authorList>
    </citation>
    <scope>NUCLEOTIDE SEQUENCE [LARGE SCALE GENOMIC DNA]</scope>
</reference>
<dbReference type="InterPro" id="IPR013783">
    <property type="entry name" value="Ig-like_fold"/>
</dbReference>
<feature type="region of interest" description="Disordered" evidence="6">
    <location>
        <begin position="461"/>
        <end position="517"/>
    </location>
</feature>
<dbReference type="GO" id="GO:0098609">
    <property type="term" value="P:cell-cell adhesion"/>
    <property type="evidence" value="ECO:0007669"/>
    <property type="project" value="TreeGrafter"/>
</dbReference>
<dbReference type="GO" id="GO:0005911">
    <property type="term" value="C:cell-cell junction"/>
    <property type="evidence" value="ECO:0007669"/>
    <property type="project" value="TreeGrafter"/>
</dbReference>
<comment type="caution">
    <text evidence="9">The sequence shown here is derived from an EMBL/GenBank/DDBJ whole genome shotgun (WGS) entry which is preliminary data.</text>
</comment>
<dbReference type="PANTHER" id="PTHR11640">
    <property type="entry name" value="NEPHRIN"/>
    <property type="match status" value="1"/>
</dbReference>
<dbReference type="InterPro" id="IPR036179">
    <property type="entry name" value="Ig-like_dom_sf"/>
</dbReference>
<keyword evidence="7" id="KW-1133">Transmembrane helix</keyword>
<dbReference type="EMBL" id="CALNXJ010000069">
    <property type="protein sequence ID" value="CAH3158947.1"/>
    <property type="molecule type" value="Genomic_DNA"/>
</dbReference>
<dbReference type="PANTHER" id="PTHR11640:SF164">
    <property type="entry name" value="MAM DOMAIN-CONTAINING GLYCOSYLPHOSPHATIDYLINOSITOL ANCHOR PROTEIN 1"/>
    <property type="match status" value="1"/>
</dbReference>
<dbReference type="CDD" id="cd00096">
    <property type="entry name" value="Ig"/>
    <property type="match status" value="1"/>
</dbReference>
<dbReference type="InterPro" id="IPR003599">
    <property type="entry name" value="Ig_sub"/>
</dbReference>
<keyword evidence="4" id="KW-0325">Glycoprotein</keyword>
<evidence type="ECO:0000313" key="10">
    <source>
        <dbReference type="Proteomes" id="UP001159428"/>
    </source>
</evidence>
<protein>
    <recommendedName>
        <fullName evidence="8">Ig-like domain-containing protein</fullName>
    </recommendedName>
</protein>
<comment type="subcellular location">
    <subcellularLocation>
        <location evidence="1">Membrane</location>
        <topology evidence="1">Single-pass type I membrane protein</topology>
    </subcellularLocation>
</comment>
<evidence type="ECO:0000256" key="1">
    <source>
        <dbReference type="ARBA" id="ARBA00004479"/>
    </source>
</evidence>
<dbReference type="SMART" id="SM00409">
    <property type="entry name" value="IG"/>
    <property type="match status" value="3"/>
</dbReference>
<keyword evidence="7" id="KW-0812">Transmembrane</keyword>
<keyword evidence="5" id="KW-0393">Immunoglobulin domain</keyword>
<evidence type="ECO:0000256" key="6">
    <source>
        <dbReference type="SAM" id="MobiDB-lite"/>
    </source>
</evidence>
<dbReference type="Pfam" id="PF13927">
    <property type="entry name" value="Ig_3"/>
    <property type="match status" value="2"/>
</dbReference>
<feature type="domain" description="Ig-like" evidence="8">
    <location>
        <begin position="136"/>
        <end position="220"/>
    </location>
</feature>
<accession>A0AAU9XU56</accession>
<feature type="transmembrane region" description="Helical" evidence="7">
    <location>
        <begin position="423"/>
        <end position="446"/>
    </location>
</feature>
<name>A0AAU9XU56_9CNID</name>
<dbReference type="SMART" id="SM00408">
    <property type="entry name" value="IGc2"/>
    <property type="match status" value="2"/>
</dbReference>
<dbReference type="InterPro" id="IPR007110">
    <property type="entry name" value="Ig-like_dom"/>
</dbReference>
<dbReference type="GO" id="GO:0050839">
    <property type="term" value="F:cell adhesion molecule binding"/>
    <property type="evidence" value="ECO:0007669"/>
    <property type="project" value="TreeGrafter"/>
</dbReference>
<proteinExistence type="predicted"/>
<keyword evidence="2 7" id="KW-0472">Membrane</keyword>
<feature type="non-terminal residue" evidence="9">
    <location>
        <position position="1"/>
    </location>
</feature>
<evidence type="ECO:0000256" key="3">
    <source>
        <dbReference type="ARBA" id="ARBA00023157"/>
    </source>
</evidence>
<sequence length="534" mass="58684">KYSPSDGGSVTWYEPTPVQTTSNQAEDLIPGKLEVYEGSPAILNWNYNLTAILLSVILQFNDVSIVAISSDGKVGPVNHNFRERFSVNISTPQNISLSISKVTTADDESNGEFTCELNDLNAAKWRRAIQVQVVVPLSITGIGGKPTVLEGNNLQLICKVSSRLEANVSWTKEKAGNQGNTRVVQEGKVLNVPNINRTAAGTFTCRAYNGFGKPENQTVYVDVVYPAKIVKFQPKYIGAVQQSVTLNCEAEGNPPPTYTWTPCNDIQQVCDKNTLHISQVFDDANYTCRVANVHGLDSKTANVYIGGNVINITIFITSEICIGEKYQQSFLLEKFKELLEEAFADKLGYEGVQLIGVRCGSIDLALKFNSTTKERDVIITLNDNVKDGKLGEFSVHLLKGKRPDVEQTSGGTTTPTDASSGGIAWWIILIIVFVVVILLVFLVMLYKWNRKHLKVLPNGRQHSEMEAGSDQNDNQKAGSEANHPASNHLSSSMVVVDETNEKVRKRKSGELRCAGPDELTGREQCHVSVVWSKS</sequence>
<evidence type="ECO:0000313" key="9">
    <source>
        <dbReference type="EMBL" id="CAH3158947.1"/>
    </source>
</evidence>
<organism evidence="9 10">
    <name type="scientific">Pocillopora meandrina</name>
    <dbReference type="NCBI Taxonomy" id="46732"/>
    <lineage>
        <taxon>Eukaryota</taxon>
        <taxon>Metazoa</taxon>
        <taxon>Cnidaria</taxon>
        <taxon>Anthozoa</taxon>
        <taxon>Hexacorallia</taxon>
        <taxon>Scleractinia</taxon>
        <taxon>Astrocoeniina</taxon>
        <taxon>Pocilloporidae</taxon>
        <taxon>Pocillopora</taxon>
    </lineage>
</organism>